<dbReference type="InterPro" id="IPR034005">
    <property type="entry name" value="M3A_DCP"/>
</dbReference>
<reference evidence="9" key="1">
    <citation type="journal article" date="2015" name="Genome Announc.">
        <title>Draft Genome Sequence of Bacteroidales Strain TBC1, a Novel Isolate from a Methanogenic Wastewater Treatment System.</title>
        <authorList>
            <person name="Tourlousse D.M."/>
            <person name="Matsuura N."/>
            <person name="Sun L."/>
            <person name="Toyonaga M."/>
            <person name="Kuroda K."/>
            <person name="Ohashi A."/>
            <person name="Cruz R."/>
            <person name="Yamaguchi T."/>
            <person name="Sekiguchi Y."/>
        </authorList>
    </citation>
    <scope>NUCLEOTIDE SEQUENCE [LARGE SCALE GENOMIC DNA]</scope>
    <source>
        <strain evidence="9">TBC1</strain>
    </source>
</reference>
<name>A0A0S7BUE8_9BACT</name>
<dbReference type="SUPFAM" id="SSF55486">
    <property type="entry name" value="Metalloproteases ('zincins'), catalytic domain"/>
    <property type="match status" value="1"/>
</dbReference>
<dbReference type="Gene3D" id="3.40.390.10">
    <property type="entry name" value="Collagenase (Catalytic Domain)"/>
    <property type="match status" value="1"/>
</dbReference>
<evidence type="ECO:0000313" key="10">
    <source>
        <dbReference type="Proteomes" id="UP000053091"/>
    </source>
</evidence>
<dbReference type="GO" id="GO:0006508">
    <property type="term" value="P:proteolysis"/>
    <property type="evidence" value="ECO:0007669"/>
    <property type="project" value="UniProtKB-KW"/>
</dbReference>
<dbReference type="GO" id="GO:0046872">
    <property type="term" value="F:metal ion binding"/>
    <property type="evidence" value="ECO:0007669"/>
    <property type="project" value="UniProtKB-UniRule"/>
</dbReference>
<evidence type="ECO:0000256" key="7">
    <source>
        <dbReference type="RuleBase" id="RU003435"/>
    </source>
</evidence>
<keyword evidence="4 7" id="KW-0378">Hydrolase</keyword>
<dbReference type="PANTHER" id="PTHR43660:SF1">
    <property type="entry name" value="DIPEPTIDYL CARBOXYPEPTIDASE"/>
    <property type="match status" value="1"/>
</dbReference>
<dbReference type="STRING" id="1678841.TBC1_11364"/>
<dbReference type="EMBL" id="DF968182">
    <property type="protein sequence ID" value="GAP42235.1"/>
    <property type="molecule type" value="Genomic_DNA"/>
</dbReference>
<dbReference type="GO" id="GO:0005829">
    <property type="term" value="C:cytosol"/>
    <property type="evidence" value="ECO:0007669"/>
    <property type="project" value="TreeGrafter"/>
</dbReference>
<dbReference type="PATRIC" id="fig|1678841.3.peg.418"/>
<dbReference type="Gene3D" id="1.10.1370.40">
    <property type="match status" value="1"/>
</dbReference>
<sequence>MKNFLLPLLTMAILTITGCQQKQTATEPENPFFSEYTTPFQVPPFDKIDTSHYLPAFIEGIRQQAEEIAAITGNPETPDFENTILAYDKSGKLLTRVSNVFYNLNGAHTNDQMQEIARKISPLMSKHQDDISMNPELFSRIKAVYEKRHESGLDDQQIRVVEKYYRDFERQGANLPAGQQETLRKINEELAMLQVKFGENQLAEINKNFKLVIDKQEDLAGLPEGVIAAAAETAKSTGDEGKWVFTLAKPSLIPFLQYADNRSLREKLYRGYFMRGNNDNASDNKQIVKDIVRLRAEKARLLGFDNFAAYVIDENMAKTTDNVDKFLSNLFSSALPVAKNDLAEMQKIANKEGNSFKLESWDWWYYAEKLRKQKYDLDETQIKPYLKLENVRDGMFEVANKLYGITFTKLTNLPVYQKDVETFEVKEADGSHLGILYLDYFPRAEKSGGAWCTGFQSAGWENGKKVDPIVSIVCNFTPPSGNAPALLSWDETTTLFHEFGHALHGLFTEGKYTRTAGNVARDFVELPSQIMENWAGEPEVLRMYARHYETGEIIPDALIEKLTNSSHFNQGFTTVEYIAASILDLDYHKLKSPAMVEDVNAFEKEAMDRIGLIPEILPRYRTTYFSHIFDGGYAAGYYVYLWAAVLDSDAFDYFRQSGDIFNKELAAAFRKHCLAENGNDEGMEQYRKFRGQDPSQEPLLKKRGLK</sequence>
<dbReference type="GO" id="GO:0004222">
    <property type="term" value="F:metalloendopeptidase activity"/>
    <property type="evidence" value="ECO:0007669"/>
    <property type="project" value="InterPro"/>
</dbReference>
<comment type="similarity">
    <text evidence="1 7">Belongs to the peptidase M3 family.</text>
</comment>
<evidence type="ECO:0000256" key="6">
    <source>
        <dbReference type="ARBA" id="ARBA00023049"/>
    </source>
</evidence>
<proteinExistence type="inferred from homology"/>
<feature type="domain" description="Peptidase M3A/M3B catalytic" evidence="8">
    <location>
        <begin position="255"/>
        <end position="704"/>
    </location>
</feature>
<keyword evidence="3 7" id="KW-0479">Metal-binding</keyword>
<keyword evidence="5 7" id="KW-0862">Zinc</keyword>
<evidence type="ECO:0000259" key="8">
    <source>
        <dbReference type="Pfam" id="PF01432"/>
    </source>
</evidence>
<dbReference type="CDD" id="cd06456">
    <property type="entry name" value="M3A_DCP"/>
    <property type="match status" value="1"/>
</dbReference>
<dbReference type="OrthoDB" id="9773538at2"/>
<comment type="cofactor">
    <cofactor evidence="7">
        <name>Zn(2+)</name>
        <dbReference type="ChEBI" id="CHEBI:29105"/>
    </cofactor>
    <text evidence="7">Binds 1 zinc ion.</text>
</comment>
<dbReference type="InterPro" id="IPR024079">
    <property type="entry name" value="MetalloPept_cat_dom_sf"/>
</dbReference>
<dbReference type="GO" id="GO:0004180">
    <property type="term" value="F:carboxypeptidase activity"/>
    <property type="evidence" value="ECO:0007669"/>
    <property type="project" value="TreeGrafter"/>
</dbReference>
<dbReference type="PANTHER" id="PTHR43660">
    <property type="entry name" value="DIPEPTIDYL CARBOXYPEPTIDASE"/>
    <property type="match status" value="1"/>
</dbReference>
<evidence type="ECO:0000256" key="4">
    <source>
        <dbReference type="ARBA" id="ARBA00022801"/>
    </source>
</evidence>
<dbReference type="RefSeq" id="WP_062037626.1">
    <property type="nucleotide sequence ID" value="NZ_DF968182.1"/>
</dbReference>
<dbReference type="InterPro" id="IPR001567">
    <property type="entry name" value="Pept_M3A_M3B_dom"/>
</dbReference>
<evidence type="ECO:0000256" key="2">
    <source>
        <dbReference type="ARBA" id="ARBA00022670"/>
    </source>
</evidence>
<dbReference type="Proteomes" id="UP000053091">
    <property type="component" value="Unassembled WGS sequence"/>
</dbReference>
<evidence type="ECO:0000256" key="5">
    <source>
        <dbReference type="ARBA" id="ARBA00022833"/>
    </source>
</evidence>
<keyword evidence="2 7" id="KW-0645">Protease</keyword>
<dbReference type="Gene3D" id="1.10.1370.10">
    <property type="entry name" value="Neurolysin, domain 3"/>
    <property type="match status" value="1"/>
</dbReference>
<protein>
    <submittedName>
        <fullName evidence="9">Zn-dependent oligopeptidase</fullName>
    </submittedName>
</protein>
<dbReference type="FunFam" id="3.40.390.10:FF:000009">
    <property type="entry name" value="Oligopeptidase A"/>
    <property type="match status" value="1"/>
</dbReference>
<evidence type="ECO:0000256" key="1">
    <source>
        <dbReference type="ARBA" id="ARBA00006040"/>
    </source>
</evidence>
<dbReference type="AlphaFoldDB" id="A0A0S7BUE8"/>
<organism evidence="9">
    <name type="scientific">Lentimicrobium saccharophilum</name>
    <dbReference type="NCBI Taxonomy" id="1678841"/>
    <lineage>
        <taxon>Bacteria</taxon>
        <taxon>Pseudomonadati</taxon>
        <taxon>Bacteroidota</taxon>
        <taxon>Bacteroidia</taxon>
        <taxon>Bacteroidales</taxon>
        <taxon>Lentimicrobiaceae</taxon>
        <taxon>Lentimicrobium</taxon>
    </lineage>
</organism>
<accession>A0A0S7BUE8</accession>
<dbReference type="InterPro" id="IPR045090">
    <property type="entry name" value="Pept_M3A_M3B"/>
</dbReference>
<keyword evidence="6 7" id="KW-0482">Metalloprotease</keyword>
<dbReference type="InterPro" id="IPR024077">
    <property type="entry name" value="Neurolysin/TOP_dom2"/>
</dbReference>
<keyword evidence="10" id="KW-1185">Reference proteome</keyword>
<evidence type="ECO:0000313" key="9">
    <source>
        <dbReference type="EMBL" id="GAP42235.1"/>
    </source>
</evidence>
<evidence type="ECO:0000256" key="3">
    <source>
        <dbReference type="ARBA" id="ARBA00022723"/>
    </source>
</evidence>
<gene>
    <name evidence="9" type="ORF">TBC1_11364</name>
</gene>
<dbReference type="Pfam" id="PF01432">
    <property type="entry name" value="Peptidase_M3"/>
    <property type="match status" value="1"/>
</dbReference>
<dbReference type="PROSITE" id="PS51257">
    <property type="entry name" value="PROKAR_LIPOPROTEIN"/>
    <property type="match status" value="1"/>
</dbReference>